<gene>
    <name evidence="13" type="ORF">BCR43DRAFT_468282</name>
</gene>
<dbReference type="FunFam" id="3.40.850.10:FF:000101">
    <property type="entry name" value="Slow myosin heavy chain 2"/>
    <property type="match status" value="1"/>
</dbReference>
<dbReference type="Gene3D" id="2.30.30.360">
    <property type="entry name" value="Myosin S1 fragment, N-terminal"/>
    <property type="match status" value="1"/>
</dbReference>
<feature type="compositionally biased region" description="Low complexity" evidence="10">
    <location>
        <begin position="218"/>
        <end position="235"/>
    </location>
</feature>
<dbReference type="InterPro" id="IPR001609">
    <property type="entry name" value="Myosin_head_motor_dom-like"/>
</dbReference>
<dbReference type="EMBL" id="MCGN01000002">
    <property type="protein sequence ID" value="ORZ00243.1"/>
    <property type="molecule type" value="Genomic_DNA"/>
</dbReference>
<dbReference type="OMA" id="KERRMQM"/>
<dbReference type="Proteomes" id="UP000242180">
    <property type="component" value="Unassembled WGS sequence"/>
</dbReference>
<comment type="similarity">
    <text evidence="1 8">Belongs to the TRAFAC class myosin-kinesin ATPase superfamily. Myosin family.</text>
</comment>
<dbReference type="Gene3D" id="3.40.850.10">
    <property type="entry name" value="Kinesin motor domain"/>
    <property type="match status" value="1"/>
</dbReference>
<keyword evidence="5 8" id="KW-0518">Myosin</keyword>
<evidence type="ECO:0000256" key="5">
    <source>
        <dbReference type="ARBA" id="ARBA00023123"/>
    </source>
</evidence>
<dbReference type="PROSITE" id="PS51844">
    <property type="entry name" value="SH3_LIKE"/>
    <property type="match status" value="1"/>
</dbReference>
<dbReference type="PANTHER" id="PTHR13140:SF857">
    <property type="entry name" value="MYOSIN-11"/>
    <property type="match status" value="1"/>
</dbReference>
<feature type="compositionally biased region" description="Basic and acidic residues" evidence="10">
    <location>
        <begin position="1089"/>
        <end position="1124"/>
    </location>
</feature>
<dbReference type="GO" id="GO:0051015">
    <property type="term" value="F:actin filament binding"/>
    <property type="evidence" value="ECO:0007669"/>
    <property type="project" value="InterPro"/>
</dbReference>
<feature type="region of interest" description="Actin-binding" evidence="8">
    <location>
        <begin position="690"/>
        <end position="712"/>
    </location>
</feature>
<accession>A0A1X2HLI5</accession>
<dbReference type="OrthoDB" id="6108017at2759"/>
<dbReference type="SMART" id="SM00242">
    <property type="entry name" value="MYSc"/>
    <property type="match status" value="1"/>
</dbReference>
<dbReference type="GO" id="GO:0016787">
    <property type="term" value="F:hydrolase activity"/>
    <property type="evidence" value="ECO:0007669"/>
    <property type="project" value="UniProtKB-KW"/>
</dbReference>
<evidence type="ECO:0000256" key="2">
    <source>
        <dbReference type="ARBA" id="ARBA00022741"/>
    </source>
</evidence>
<keyword evidence="4 9" id="KW-0175">Coiled coil</keyword>
<keyword evidence="6 8" id="KW-0505">Motor protein</keyword>
<evidence type="ECO:0000259" key="12">
    <source>
        <dbReference type="PROSITE" id="PS51844"/>
    </source>
</evidence>
<dbReference type="Gene3D" id="1.20.5.4820">
    <property type="match status" value="1"/>
</dbReference>
<evidence type="ECO:0000259" key="11">
    <source>
        <dbReference type="PROSITE" id="PS51456"/>
    </source>
</evidence>
<keyword evidence="3 8" id="KW-0067">ATP-binding</keyword>
<dbReference type="GO" id="GO:0016020">
    <property type="term" value="C:membrane"/>
    <property type="evidence" value="ECO:0007669"/>
    <property type="project" value="TreeGrafter"/>
</dbReference>
<name>A0A1X2HLI5_SYNRA</name>
<dbReference type="InterPro" id="IPR004009">
    <property type="entry name" value="SH3_Myosin"/>
</dbReference>
<dbReference type="Pfam" id="PF02736">
    <property type="entry name" value="Myosin_N"/>
    <property type="match status" value="1"/>
</dbReference>
<feature type="coiled-coil region" evidence="9">
    <location>
        <begin position="884"/>
        <end position="918"/>
    </location>
</feature>
<feature type="domain" description="Myosin N-terminal SH3-like" evidence="12">
    <location>
        <begin position="48"/>
        <end position="97"/>
    </location>
</feature>
<evidence type="ECO:0000256" key="10">
    <source>
        <dbReference type="SAM" id="MobiDB-lite"/>
    </source>
</evidence>
<evidence type="ECO:0000256" key="4">
    <source>
        <dbReference type="ARBA" id="ARBA00023054"/>
    </source>
</evidence>
<evidence type="ECO:0000256" key="6">
    <source>
        <dbReference type="ARBA" id="ARBA00023175"/>
    </source>
</evidence>
<evidence type="ECO:0000256" key="7">
    <source>
        <dbReference type="ARBA" id="ARBA00023203"/>
    </source>
</evidence>
<dbReference type="FunCoup" id="A0A1X2HLI5">
    <property type="interactions" value="92"/>
</dbReference>
<evidence type="ECO:0000256" key="8">
    <source>
        <dbReference type="PROSITE-ProRule" id="PRU00782"/>
    </source>
</evidence>
<dbReference type="GO" id="GO:0016459">
    <property type="term" value="C:myosin complex"/>
    <property type="evidence" value="ECO:0007669"/>
    <property type="project" value="UniProtKB-KW"/>
</dbReference>
<dbReference type="CDD" id="cd01377">
    <property type="entry name" value="MYSc_class_II"/>
    <property type="match status" value="1"/>
</dbReference>
<evidence type="ECO:0000256" key="9">
    <source>
        <dbReference type="SAM" id="Coils"/>
    </source>
</evidence>
<keyword evidence="7 8" id="KW-0009">Actin-binding</keyword>
<feature type="region of interest" description="Disordered" evidence="10">
    <location>
        <begin position="1087"/>
        <end position="1124"/>
    </location>
</feature>
<dbReference type="InterPro" id="IPR036961">
    <property type="entry name" value="Kinesin_motor_dom_sf"/>
</dbReference>
<dbReference type="Gene3D" id="1.20.120.720">
    <property type="entry name" value="Myosin VI head, motor domain, U50 subdomain"/>
    <property type="match status" value="1"/>
</dbReference>
<feature type="domain" description="Myosin motor" evidence="11">
    <location>
        <begin position="101"/>
        <end position="813"/>
    </location>
</feature>
<dbReference type="SUPFAM" id="SSF52540">
    <property type="entry name" value="P-loop containing nucleoside triphosphate hydrolases"/>
    <property type="match status" value="1"/>
</dbReference>
<evidence type="ECO:0000313" key="14">
    <source>
        <dbReference type="Proteomes" id="UP000242180"/>
    </source>
</evidence>
<dbReference type="Gene3D" id="1.20.58.530">
    <property type="match status" value="1"/>
</dbReference>
<dbReference type="AlphaFoldDB" id="A0A1X2HLI5"/>
<proteinExistence type="inferred from homology"/>
<dbReference type="PANTHER" id="PTHR13140">
    <property type="entry name" value="MYOSIN"/>
    <property type="match status" value="1"/>
</dbReference>
<feature type="region of interest" description="Disordered" evidence="10">
    <location>
        <begin position="218"/>
        <end position="239"/>
    </location>
</feature>
<evidence type="ECO:0000313" key="13">
    <source>
        <dbReference type="EMBL" id="ORZ00243.1"/>
    </source>
</evidence>
<dbReference type="GO" id="GO:0007015">
    <property type="term" value="P:actin filament organization"/>
    <property type="evidence" value="ECO:0007669"/>
    <property type="project" value="TreeGrafter"/>
</dbReference>
<dbReference type="InterPro" id="IPR027417">
    <property type="entry name" value="P-loop_NTPase"/>
</dbReference>
<keyword evidence="14" id="KW-1185">Reference proteome</keyword>
<evidence type="ECO:0000256" key="1">
    <source>
        <dbReference type="ARBA" id="ARBA00008314"/>
    </source>
</evidence>
<dbReference type="InterPro" id="IPR008989">
    <property type="entry name" value="Myosin_S1_N"/>
</dbReference>
<dbReference type="STRING" id="13706.A0A1X2HLI5"/>
<dbReference type="FunFam" id="1.10.10.820:FF:000001">
    <property type="entry name" value="Myosin heavy chain"/>
    <property type="match status" value="1"/>
</dbReference>
<reference evidence="13 14" key="1">
    <citation type="submission" date="2016-07" db="EMBL/GenBank/DDBJ databases">
        <title>Pervasive Adenine N6-methylation of Active Genes in Fungi.</title>
        <authorList>
            <consortium name="DOE Joint Genome Institute"/>
            <person name="Mondo S.J."/>
            <person name="Dannebaum R.O."/>
            <person name="Kuo R.C."/>
            <person name="Labutti K."/>
            <person name="Haridas S."/>
            <person name="Kuo A."/>
            <person name="Salamov A."/>
            <person name="Ahrendt S.R."/>
            <person name="Lipzen A."/>
            <person name="Sullivan W."/>
            <person name="Andreopoulos W.B."/>
            <person name="Clum A."/>
            <person name="Lindquist E."/>
            <person name="Daum C."/>
            <person name="Ramamoorthy G.K."/>
            <person name="Gryganskyi A."/>
            <person name="Culley D."/>
            <person name="Magnuson J.K."/>
            <person name="James T.Y."/>
            <person name="O'Malley M.A."/>
            <person name="Stajich J.E."/>
            <person name="Spatafora J.W."/>
            <person name="Visel A."/>
            <person name="Grigoriev I.V."/>
        </authorList>
    </citation>
    <scope>NUCLEOTIDE SEQUENCE [LARGE SCALE GENOMIC DNA]</scope>
    <source>
        <strain evidence="13 14">NRRL 2496</strain>
    </source>
</reference>
<dbReference type="InParanoid" id="A0A1X2HLI5"/>
<dbReference type="GO" id="GO:0005524">
    <property type="term" value="F:ATP binding"/>
    <property type="evidence" value="ECO:0007669"/>
    <property type="project" value="UniProtKB-UniRule"/>
</dbReference>
<keyword evidence="2 8" id="KW-0547">Nucleotide-binding</keyword>
<dbReference type="Pfam" id="PF00063">
    <property type="entry name" value="Myosin_head"/>
    <property type="match status" value="1"/>
</dbReference>
<comment type="caution">
    <text evidence="13">The sequence shown here is derived from an EMBL/GenBank/DDBJ whole genome shotgun (WGS) entry which is preliminary data.</text>
</comment>
<evidence type="ECO:0000256" key="3">
    <source>
        <dbReference type="ARBA" id="ARBA00022840"/>
    </source>
</evidence>
<protein>
    <submittedName>
        <fullName evidence="13">P-loop containing nucleoside triphosphate hydrolase protein</fullName>
    </submittedName>
</protein>
<dbReference type="PRINTS" id="PR00193">
    <property type="entry name" value="MYOSINHEAVY"/>
</dbReference>
<dbReference type="PROSITE" id="PS51456">
    <property type="entry name" value="MYOSIN_MOTOR"/>
    <property type="match status" value="1"/>
</dbReference>
<dbReference type="FunFam" id="1.20.5.4820:FF:000002">
    <property type="entry name" value="Myosin heavy chain 10"/>
    <property type="match status" value="1"/>
</dbReference>
<sequence length="1163" mass="133583">MITTARSPSSQRKSDILGGSFIHSHGTKVFMRPRLDGVQDAVAQAQFNEKRWVWVQDDTEAYVRGHIIKENEQDMEVELENGLTCTVPSARVFAMNPPKFDRVDDMAELTHLNEPSVIHNLTMRYRNSQIYTYSGLFLVAVNPYRKLPIYSDEYIQSYKGRRRGEMSPHIYAVADQAYHDMLQDNENQSILITGESGAGKTENTKIVIQYLAAVASHSSSSSSNNSQHTQSSHQQKGQKLEQQILQANPILEAFGNAQTIRNNNSSRFGKFIRIEFNTRAQICGANIEWYLLEKSRVHHQSSDERNYHIFYQLLSADEVVKEQLLLGGGKPSDYGFTRDSRFCIDGVDDAVDFKNLTRGLDIMGLSDKEQLDLFRVIAAVLHLGNIEVTSDYRGDRADVKDFASIERLCHLLGIPAQGFKKSLLSPRIKAGRDWVNQAKSPAQVTASLDALAKTLYERNFGNLVDRINKAIDSQPSTDKLGFIGVLDIAGFEIFDVNSFEQLCINYTNEKLQQFFNHNMFVLEQEEYEREKINWDYIDFGLDLQPTIDLIEKTNPIGILSCLEEECVAPRGTDKRFLQKLHKVWDTEEPDRKYMATRFKDGFVVKHYAGNVEYSTTGWIDRNKDPLNEDITRLLARSTQRYIAALFEDYLGDDENPSQPTAAHSGKAALLRLRKGTGSFRTVGQRHKQQLLSLMETLNQTHPHFVRCILPNNRKRAGEIQPKLVLDQLRCNGVLEGIRICRKGFPNRLAFADFRKRYEIVCPNELRPNCFIDGRSACQTLLDTMQLDPQKYRIGTTKVFFRATVLAELEELRDRRLAEYMTGFQAMCRKYIARRHMTRFSRQTEAIKVMQRNARIYVTLREWPWWKVYAKLKPLNVAYRIETQIKERDQKIQDLTQKLEEQTQMAEQQTQRNHELTSQQTEYEDLVKHQEAMVRELEEGKRVCLEKLASAEDVSQALEQENAAQASMIARLHKEIRDCSEDNDKLAAQVESLQQTNETLSARVEYLETNNRRLTAEAEENKASTIKLEEELASRATVMQEDVDAKDRRIEALEQALEALKAEHAKAAQEQTAALADSKHELQEIQQRAEATEKEKQGLLSERDGLEKQVAESKETLARESETRQALEGRYQELLKHWNELLETEAAEAKGKAERMEKMRLKFA</sequence>
<dbReference type="Gene3D" id="1.10.10.820">
    <property type="match status" value="1"/>
</dbReference>
<dbReference type="GO" id="GO:0000146">
    <property type="term" value="F:microfilament motor activity"/>
    <property type="evidence" value="ECO:0007669"/>
    <property type="project" value="TreeGrafter"/>
</dbReference>
<keyword evidence="13" id="KW-0378">Hydrolase</keyword>
<dbReference type="GO" id="GO:0005737">
    <property type="term" value="C:cytoplasm"/>
    <property type="evidence" value="ECO:0007669"/>
    <property type="project" value="TreeGrafter"/>
</dbReference>
<feature type="binding site" evidence="8">
    <location>
        <begin position="194"/>
        <end position="201"/>
    </location>
    <ligand>
        <name>ATP</name>
        <dbReference type="ChEBI" id="CHEBI:30616"/>
    </ligand>
</feature>
<organism evidence="13 14">
    <name type="scientific">Syncephalastrum racemosum</name>
    <name type="common">Filamentous fungus</name>
    <dbReference type="NCBI Taxonomy" id="13706"/>
    <lineage>
        <taxon>Eukaryota</taxon>
        <taxon>Fungi</taxon>
        <taxon>Fungi incertae sedis</taxon>
        <taxon>Mucoromycota</taxon>
        <taxon>Mucoromycotina</taxon>
        <taxon>Mucoromycetes</taxon>
        <taxon>Mucorales</taxon>
        <taxon>Syncephalastraceae</taxon>
        <taxon>Syncephalastrum</taxon>
    </lineage>
</organism>